<keyword evidence="4 6" id="KW-1133">Transmembrane helix</keyword>
<name>A0A938XW33_9FIRM</name>
<accession>A0A938XW33</accession>
<dbReference type="GO" id="GO:0022857">
    <property type="term" value="F:transmembrane transporter activity"/>
    <property type="evidence" value="ECO:0007669"/>
    <property type="project" value="InterPro"/>
</dbReference>
<dbReference type="CDD" id="cd06580">
    <property type="entry name" value="TM_PBP1_transp_TpRbsC_like"/>
    <property type="match status" value="1"/>
</dbReference>
<keyword evidence="7" id="KW-0762">Sugar transport</keyword>
<dbReference type="Gene3D" id="1.10.3470.10">
    <property type="entry name" value="ABC transporter involved in vitamin B12 uptake, BtuC"/>
    <property type="match status" value="1"/>
</dbReference>
<feature type="transmembrane region" description="Helical" evidence="6">
    <location>
        <begin position="97"/>
        <end position="119"/>
    </location>
</feature>
<dbReference type="InterPro" id="IPR037294">
    <property type="entry name" value="ABC_BtuC-like"/>
</dbReference>
<evidence type="ECO:0000256" key="4">
    <source>
        <dbReference type="ARBA" id="ARBA00022989"/>
    </source>
</evidence>
<dbReference type="InterPro" id="IPR001851">
    <property type="entry name" value="ABC_transp_permease"/>
</dbReference>
<keyword evidence="5 6" id="KW-0472">Membrane</keyword>
<evidence type="ECO:0000256" key="6">
    <source>
        <dbReference type="SAM" id="Phobius"/>
    </source>
</evidence>
<evidence type="ECO:0000256" key="2">
    <source>
        <dbReference type="ARBA" id="ARBA00022475"/>
    </source>
</evidence>
<keyword evidence="8" id="KW-1185">Reference proteome</keyword>
<reference evidence="7" key="1">
    <citation type="submission" date="2021-01" db="EMBL/GenBank/DDBJ databases">
        <title>Genomic Encyclopedia of Type Strains, Phase IV (KMG-IV): sequencing the most valuable type-strain genomes for metagenomic binning, comparative biology and taxonomic classification.</title>
        <authorList>
            <person name="Goeker M."/>
        </authorList>
    </citation>
    <scope>NUCLEOTIDE SEQUENCE</scope>
    <source>
        <strain evidence="7">DSM 23230</strain>
    </source>
</reference>
<evidence type="ECO:0000256" key="1">
    <source>
        <dbReference type="ARBA" id="ARBA00004651"/>
    </source>
</evidence>
<keyword evidence="2" id="KW-1003">Cell membrane</keyword>
<comment type="subcellular location">
    <subcellularLocation>
        <location evidence="1">Cell membrane</location>
        <topology evidence="1">Multi-pass membrane protein</topology>
    </subcellularLocation>
</comment>
<feature type="transmembrane region" description="Helical" evidence="6">
    <location>
        <begin position="267"/>
        <end position="286"/>
    </location>
</feature>
<dbReference type="Proteomes" id="UP000774000">
    <property type="component" value="Unassembled WGS sequence"/>
</dbReference>
<feature type="transmembrane region" description="Helical" evidence="6">
    <location>
        <begin position="139"/>
        <end position="156"/>
    </location>
</feature>
<sequence length="299" mass="31658">MEILEVLKQIFNLQTFSSTLRMATPLILAALGGIFSERSGVINIALEGMMLAGAFVAVVVSHFTASPWLGVVGAVIFSGLFALIHAVVSIEYHAKQVVSGVALNMLAAGGTVFLLNILFNTSGTSPSVNSLSYWGNFKPTVYLALVAVGITYYILFYTSFGLRVRSVGEHPHAADSLGISVKKIRYICVVTSGMLAGLGGAHMSVGTLDVFREGMTAGRGFIALAAMIFGKWHPVGALGASLLFGFFQALQIRLQGVLPIPGEFIQMIPYIFTVIALAGVIGKATPPQASGKPFKKGER</sequence>
<keyword evidence="3 6" id="KW-0812">Transmembrane</keyword>
<evidence type="ECO:0000256" key="3">
    <source>
        <dbReference type="ARBA" id="ARBA00022692"/>
    </source>
</evidence>
<comment type="caution">
    <text evidence="7">The sequence shown here is derived from an EMBL/GenBank/DDBJ whole genome shotgun (WGS) entry which is preliminary data.</text>
</comment>
<dbReference type="AlphaFoldDB" id="A0A938XW33"/>
<dbReference type="Pfam" id="PF02653">
    <property type="entry name" value="BPD_transp_2"/>
    <property type="match status" value="1"/>
</dbReference>
<evidence type="ECO:0000313" key="7">
    <source>
        <dbReference type="EMBL" id="MBM7557899.1"/>
    </source>
</evidence>
<feature type="transmembrane region" description="Helical" evidence="6">
    <location>
        <begin position="44"/>
        <end position="63"/>
    </location>
</feature>
<dbReference type="EMBL" id="JAFBDQ010000019">
    <property type="protein sequence ID" value="MBM7557899.1"/>
    <property type="molecule type" value="Genomic_DNA"/>
</dbReference>
<dbReference type="GO" id="GO:0005886">
    <property type="term" value="C:plasma membrane"/>
    <property type="evidence" value="ECO:0007669"/>
    <property type="project" value="UniProtKB-SubCell"/>
</dbReference>
<feature type="transmembrane region" description="Helical" evidence="6">
    <location>
        <begin position="69"/>
        <end position="90"/>
    </location>
</feature>
<gene>
    <name evidence="7" type="ORF">JOC47_002767</name>
</gene>
<keyword evidence="7" id="KW-0813">Transport</keyword>
<protein>
    <submittedName>
        <fullName evidence="7">Simple sugar transport system permease protein</fullName>
    </submittedName>
</protein>
<dbReference type="PANTHER" id="PTHR43370">
    <property type="entry name" value="SUGAR ABC TRANSPORTER INTEGRAL MEMBRANE PROTEIN-RELATED"/>
    <property type="match status" value="1"/>
</dbReference>
<dbReference type="PANTHER" id="PTHR43370:SF1">
    <property type="entry name" value="GUANOSINE ABC TRANSPORTER PERMEASE PROTEIN NUPQ"/>
    <property type="match status" value="1"/>
</dbReference>
<feature type="transmembrane region" description="Helical" evidence="6">
    <location>
        <begin position="221"/>
        <end position="247"/>
    </location>
</feature>
<evidence type="ECO:0000256" key="5">
    <source>
        <dbReference type="ARBA" id="ARBA00023136"/>
    </source>
</evidence>
<evidence type="ECO:0000313" key="8">
    <source>
        <dbReference type="Proteomes" id="UP000774000"/>
    </source>
</evidence>
<proteinExistence type="predicted"/>
<organism evidence="7 8">
    <name type="scientific">Halanaerobacter jeridensis</name>
    <dbReference type="NCBI Taxonomy" id="706427"/>
    <lineage>
        <taxon>Bacteria</taxon>
        <taxon>Bacillati</taxon>
        <taxon>Bacillota</taxon>
        <taxon>Clostridia</taxon>
        <taxon>Halanaerobiales</taxon>
        <taxon>Halobacteroidaceae</taxon>
        <taxon>Halanaerobacter</taxon>
    </lineage>
</organism>
<feature type="transmembrane region" description="Helical" evidence="6">
    <location>
        <begin position="20"/>
        <end position="37"/>
    </location>
</feature>
<dbReference type="RefSeq" id="WP_204702780.1">
    <property type="nucleotide sequence ID" value="NZ_JAFBDQ010000019.1"/>
</dbReference>